<feature type="domain" description="CRM" evidence="3">
    <location>
        <begin position="1"/>
        <end position="97"/>
    </location>
</feature>
<dbReference type="STRING" id="753702.SAMN04488102_10185"/>
<proteinExistence type="predicted"/>
<dbReference type="OrthoDB" id="9797519at2"/>
<dbReference type="SUPFAM" id="SSF75471">
    <property type="entry name" value="YhbY-like"/>
    <property type="match status" value="1"/>
</dbReference>
<dbReference type="PANTHER" id="PTHR40065">
    <property type="entry name" value="RNA-BINDING PROTEIN YHBY"/>
    <property type="match status" value="1"/>
</dbReference>
<dbReference type="PROSITE" id="PS51295">
    <property type="entry name" value="CRM"/>
    <property type="match status" value="1"/>
</dbReference>
<dbReference type="EMBL" id="FOLT01000001">
    <property type="protein sequence ID" value="SFB84471.1"/>
    <property type="molecule type" value="Genomic_DNA"/>
</dbReference>
<dbReference type="PANTHER" id="PTHR40065:SF3">
    <property type="entry name" value="RNA-BINDING PROTEIN YHBY"/>
    <property type="match status" value="1"/>
</dbReference>
<dbReference type="RefSeq" id="WP_091527763.1">
    <property type="nucleotide sequence ID" value="NZ_FOLT01000001.1"/>
</dbReference>
<dbReference type="InterPro" id="IPR017924">
    <property type="entry name" value="RNA-binding_YhbY"/>
</dbReference>
<organism evidence="4 5">
    <name type="scientific">Alkalibacterium subtropicum</name>
    <dbReference type="NCBI Taxonomy" id="753702"/>
    <lineage>
        <taxon>Bacteria</taxon>
        <taxon>Bacillati</taxon>
        <taxon>Bacillota</taxon>
        <taxon>Bacilli</taxon>
        <taxon>Lactobacillales</taxon>
        <taxon>Carnobacteriaceae</taxon>
        <taxon>Alkalibacterium</taxon>
    </lineage>
</organism>
<name>A0A1I1EBH4_9LACT</name>
<dbReference type="Proteomes" id="UP000199612">
    <property type="component" value="Unassembled WGS sequence"/>
</dbReference>
<dbReference type="Gene3D" id="3.30.110.60">
    <property type="entry name" value="YhbY-like"/>
    <property type="match status" value="1"/>
</dbReference>
<dbReference type="AlphaFoldDB" id="A0A1I1EBH4"/>
<evidence type="ECO:0000256" key="1">
    <source>
        <dbReference type="ARBA" id="ARBA00022884"/>
    </source>
</evidence>
<reference evidence="5" key="1">
    <citation type="submission" date="2016-10" db="EMBL/GenBank/DDBJ databases">
        <authorList>
            <person name="Varghese N."/>
            <person name="Submissions S."/>
        </authorList>
    </citation>
    <scope>NUCLEOTIDE SEQUENCE [LARGE SCALE GENOMIC DNA]</scope>
    <source>
        <strain evidence="5">DSM 23664</strain>
    </source>
</reference>
<dbReference type="InterPro" id="IPR001890">
    <property type="entry name" value="RNA-binding_CRM"/>
</dbReference>
<evidence type="ECO:0000256" key="2">
    <source>
        <dbReference type="PROSITE-ProRule" id="PRU00626"/>
    </source>
</evidence>
<dbReference type="Pfam" id="PF01985">
    <property type="entry name" value="CRS1_YhbY"/>
    <property type="match status" value="1"/>
</dbReference>
<evidence type="ECO:0000259" key="3">
    <source>
        <dbReference type="PROSITE" id="PS51295"/>
    </source>
</evidence>
<dbReference type="InterPro" id="IPR051925">
    <property type="entry name" value="RNA-binding_domain"/>
</dbReference>
<dbReference type="SMART" id="SM01103">
    <property type="entry name" value="CRS1_YhbY"/>
    <property type="match status" value="1"/>
</dbReference>
<evidence type="ECO:0000313" key="5">
    <source>
        <dbReference type="Proteomes" id="UP000199612"/>
    </source>
</evidence>
<dbReference type="InterPro" id="IPR035920">
    <property type="entry name" value="YhbY-like_sf"/>
</dbReference>
<evidence type="ECO:0000313" key="4">
    <source>
        <dbReference type="EMBL" id="SFB84471.1"/>
    </source>
</evidence>
<gene>
    <name evidence="4" type="ORF">SAMN04488102_10185</name>
</gene>
<dbReference type="GO" id="GO:0003723">
    <property type="term" value="F:RNA binding"/>
    <property type="evidence" value="ECO:0007669"/>
    <property type="project" value="UniProtKB-UniRule"/>
</dbReference>
<protein>
    <submittedName>
        <fullName evidence="4">RNA-binding protein</fullName>
    </submittedName>
</protein>
<keyword evidence="5" id="KW-1185">Reference proteome</keyword>
<keyword evidence="1 2" id="KW-0694">RNA-binding</keyword>
<sequence length="106" mass="12333">MNLTGKQKRFLRSEANRLTPIFQIGKNGLTVEMVQEFEDSLENKELMKVQLLQNTDWTATEAVEFIEENSDITVVQKIGRVLVLFKPSDKEKYQRYSSRLPKSNHS</sequence>
<accession>A0A1I1EBH4</accession>
<dbReference type="NCBIfam" id="TIGR00253">
    <property type="entry name" value="RNA_bind_YhbY"/>
    <property type="match status" value="1"/>
</dbReference>